<evidence type="ECO:0000313" key="2">
    <source>
        <dbReference type="Proteomes" id="UP000503278"/>
    </source>
</evidence>
<proteinExistence type="predicted"/>
<dbReference type="PANTHER" id="PTHR38477">
    <property type="entry name" value="HYPOTHETICAL EXPORTED PROTEIN"/>
    <property type="match status" value="1"/>
</dbReference>
<accession>A0A7L5E6K1</accession>
<keyword evidence="2" id="KW-1185">Reference proteome</keyword>
<dbReference type="KEGG" id="mrob:HH214_03565"/>
<dbReference type="EMBL" id="CP051682">
    <property type="protein sequence ID" value="QJD98288.1"/>
    <property type="molecule type" value="Genomic_DNA"/>
</dbReference>
<protein>
    <submittedName>
        <fullName evidence="1">Murein L,D-transpeptidase catalytic domain family protein</fullName>
    </submittedName>
</protein>
<dbReference type="Proteomes" id="UP000503278">
    <property type="component" value="Chromosome"/>
</dbReference>
<organism evidence="1 2">
    <name type="scientific">Mucilaginibacter robiniae</name>
    <dbReference type="NCBI Taxonomy" id="2728022"/>
    <lineage>
        <taxon>Bacteria</taxon>
        <taxon>Pseudomonadati</taxon>
        <taxon>Bacteroidota</taxon>
        <taxon>Sphingobacteriia</taxon>
        <taxon>Sphingobacteriales</taxon>
        <taxon>Sphingobacteriaceae</taxon>
        <taxon>Mucilaginibacter</taxon>
    </lineage>
</organism>
<dbReference type="PANTHER" id="PTHR38477:SF1">
    <property type="entry name" value="MUREIN L,D-TRANSPEPTIDASE CATALYTIC DOMAIN FAMILY PROTEIN"/>
    <property type="match status" value="1"/>
</dbReference>
<dbReference type="InterPro" id="IPR032676">
    <property type="entry name" value="YkuD_2"/>
</dbReference>
<evidence type="ECO:0000313" key="1">
    <source>
        <dbReference type="EMBL" id="QJD98288.1"/>
    </source>
</evidence>
<dbReference type="AlphaFoldDB" id="A0A7L5E6K1"/>
<sequence length="230" mass="25378">MKKLTATTAFVTYVNDIYKAADLATSGLDYTVFQKALTGYYNLKGENKLADNSSVITIVDFDKSSSSKRMWIVDVLKRQLVLNTWVAHGQGSGDLFANRFSNNADSHESSLGFYVTDDVYMGKHGRSLHLDGMDKGFNSNARSRAIVLHSAAYVCQSTINQIGRLGRSFGCPAVSPEVSNQIIDLIKGKNMLYIHANNNAYNSKYLNDNFMAQFASPVNESLTQVSKAVM</sequence>
<gene>
    <name evidence="1" type="ORF">HH214_03565</name>
</gene>
<name>A0A7L5E6K1_9SPHI</name>
<dbReference type="Pfam" id="PF13645">
    <property type="entry name" value="YkuD_2"/>
    <property type="match status" value="1"/>
</dbReference>
<reference evidence="1 2" key="1">
    <citation type="submission" date="2020-04" db="EMBL/GenBank/DDBJ databases">
        <title>Genome sequencing of novel species.</title>
        <authorList>
            <person name="Heo J."/>
            <person name="Kim S.-J."/>
            <person name="Kim J.-S."/>
            <person name="Hong S.-B."/>
            <person name="Kwon S.-W."/>
        </authorList>
    </citation>
    <scope>NUCLEOTIDE SEQUENCE [LARGE SCALE GENOMIC DNA]</scope>
    <source>
        <strain evidence="1 2">F39-2</strain>
    </source>
</reference>